<dbReference type="PIR" id="A91760">
    <property type="entry name" value="A91760"/>
</dbReference>
<dbReference type="AlphaFoldDB" id="Q7M0X2"/>
<organism evidence="1">
    <name type="scientific">Bacillus amyloliquefaciens</name>
    <name type="common">Bacillus velezensis</name>
    <dbReference type="NCBI Taxonomy" id="1390"/>
    <lineage>
        <taxon>Bacteria</taxon>
        <taxon>Bacillati</taxon>
        <taxon>Bacillota</taxon>
        <taxon>Bacilli</taxon>
        <taxon>Bacillales</taxon>
        <taxon>Bacillaceae</taxon>
        <taxon>Bacillus</taxon>
        <taxon>Bacillus amyloliquefaciens group</taxon>
    </lineage>
</organism>
<sequence length="217" mass="24184">YADVDYDKPDVVAETKKRGLWYASQLHLDGKAVVRTQFKAVHIARFSEAKVQGHIMHRLLDGTVVSRHPEKAVEFVENTESLPGHFKPLSVDTGRLPNDVEALSQDGFTLQETHQFKAYWAFILTREESGYPQVFYGDVESGYMYGTKGTSPKEIPSLKDNIEPILKARKEYAYGPQHDYIDPHVIGWTREGDSSAAKSGLAALISDGPGGGKDTRM</sequence>
<reference evidence="1" key="1">
    <citation type="journal article" date="1981" name="Int. J. Pept. Protein Res.">
        <title>Sequence of the CNBr peptide containing the putative essential tyrosine of Bacillus amyloliquefaciens alpha amylase.</title>
        <authorList>
            <person name="Detera S.D."/>
            <person name="Friedberg F."/>
        </authorList>
    </citation>
    <scope>PROTEIN SEQUENCE</scope>
</reference>
<dbReference type="Gene3D" id="2.60.40.1180">
    <property type="entry name" value="Golgi alpha-mannosidase II"/>
    <property type="match status" value="1"/>
</dbReference>
<feature type="non-terminal residue" evidence="1">
    <location>
        <position position="1"/>
    </location>
</feature>
<dbReference type="InterPro" id="IPR013780">
    <property type="entry name" value="Glyco_hydro_b"/>
</dbReference>
<protein>
    <submittedName>
        <fullName evidence="1">Alpha-amylase</fullName>
        <ecNumber evidence="1">3.2.1.1</ecNumber>
    </submittedName>
</protein>
<dbReference type="EC" id="3.2.1.1" evidence="1"/>
<proteinExistence type="evidence at protein level"/>
<dbReference type="Gene3D" id="3.20.20.80">
    <property type="entry name" value="Glycosidases"/>
    <property type="match status" value="1"/>
</dbReference>
<keyword id="KW-0903">Direct protein sequencing</keyword>
<dbReference type="SUPFAM" id="SSF51011">
    <property type="entry name" value="Glycosyl hydrolase domain"/>
    <property type="match status" value="1"/>
</dbReference>
<name>Q7M0X2_BACAM</name>
<dbReference type="GO" id="GO:0004556">
    <property type="term" value="F:alpha-amylase activity"/>
    <property type="evidence" value="ECO:0007669"/>
    <property type="project" value="UniProtKB-EC"/>
</dbReference>
<reference evidence="1" key="2">
    <citation type="journal article" date="1981" name="Int. J. Pept. Protein Res.">
        <authorList>
            <person name="Sachdev O."/>
            <person name="Friedberg F."/>
        </authorList>
    </citation>
    <scope>PROTEIN SEQUENCE</scope>
</reference>
<evidence type="ECO:0000313" key="1">
    <source>
        <dbReference type="PIR" id="A91760"/>
    </source>
</evidence>
<feature type="non-terminal residue" evidence="1">
    <location>
        <position position="217"/>
    </location>
</feature>
<accession>Q7M0X2</accession>